<dbReference type="PANTHER" id="PTHR34501:SF9">
    <property type="entry name" value="MAJOR OUTER MEMBRANE PROTEIN P.IA"/>
    <property type="match status" value="1"/>
</dbReference>
<dbReference type="PANTHER" id="PTHR34501">
    <property type="entry name" value="PROTEIN YDDL-RELATED"/>
    <property type="match status" value="1"/>
</dbReference>
<protein>
    <submittedName>
        <fullName evidence="13">Porin</fullName>
    </submittedName>
</protein>
<dbReference type="GO" id="GO:0006811">
    <property type="term" value="P:monoatomic ion transport"/>
    <property type="evidence" value="ECO:0007669"/>
    <property type="project" value="UniProtKB-KW"/>
</dbReference>
<reference evidence="13 14" key="1">
    <citation type="submission" date="2015-03" db="EMBL/GenBank/DDBJ databases">
        <title>Draft Genome Sequence of Burkholderia andropogonis type strain ICMP2807, isolated from Sorghum bicolor.</title>
        <authorList>
            <person name="Lopes-Santos L."/>
            <person name="Castro D.B."/>
            <person name="Ottoboni L.M."/>
            <person name="Park D."/>
            <person name="Weirc B.S."/>
            <person name="Destefano S.A."/>
        </authorList>
    </citation>
    <scope>NUCLEOTIDE SEQUENCE [LARGE SCALE GENOMIC DNA]</scope>
    <source>
        <strain evidence="13 14">ICMP2807</strain>
    </source>
</reference>
<feature type="signal peptide" evidence="11">
    <location>
        <begin position="1"/>
        <end position="24"/>
    </location>
</feature>
<keyword evidence="14" id="KW-1185">Reference proteome</keyword>
<keyword evidence="6 11" id="KW-0732">Signal</keyword>
<keyword evidence="3" id="KW-0813">Transport</keyword>
<accession>A0A0F5K325</accession>
<evidence type="ECO:0000256" key="3">
    <source>
        <dbReference type="ARBA" id="ARBA00022448"/>
    </source>
</evidence>
<dbReference type="STRING" id="28092.WM40_07265"/>
<evidence type="ECO:0000256" key="8">
    <source>
        <dbReference type="ARBA" id="ARBA00023114"/>
    </source>
</evidence>
<feature type="domain" description="Porin" evidence="12">
    <location>
        <begin position="13"/>
        <end position="342"/>
    </location>
</feature>
<comment type="caution">
    <text evidence="13">The sequence shown here is derived from an EMBL/GenBank/DDBJ whole genome shotgun (WGS) entry which is preliminary data.</text>
</comment>
<evidence type="ECO:0000256" key="6">
    <source>
        <dbReference type="ARBA" id="ARBA00022729"/>
    </source>
</evidence>
<dbReference type="InterPro" id="IPR050298">
    <property type="entry name" value="Gram-neg_bact_OMP"/>
</dbReference>
<dbReference type="Pfam" id="PF13609">
    <property type="entry name" value="Porin_4"/>
    <property type="match status" value="1"/>
</dbReference>
<evidence type="ECO:0000256" key="4">
    <source>
        <dbReference type="ARBA" id="ARBA00022452"/>
    </source>
</evidence>
<name>A0A0F5K325_9BURK</name>
<evidence type="ECO:0000313" key="13">
    <source>
        <dbReference type="EMBL" id="KKB64340.1"/>
    </source>
</evidence>
<evidence type="ECO:0000256" key="2">
    <source>
        <dbReference type="ARBA" id="ARBA00011233"/>
    </source>
</evidence>
<dbReference type="AlphaFoldDB" id="A0A0F5K325"/>
<organism evidence="13 14">
    <name type="scientific">Robbsia andropogonis</name>
    <dbReference type="NCBI Taxonomy" id="28092"/>
    <lineage>
        <taxon>Bacteria</taxon>
        <taxon>Pseudomonadati</taxon>
        <taxon>Pseudomonadota</taxon>
        <taxon>Betaproteobacteria</taxon>
        <taxon>Burkholderiales</taxon>
        <taxon>Burkholderiaceae</taxon>
        <taxon>Robbsia</taxon>
    </lineage>
</organism>
<dbReference type="GO" id="GO:0046930">
    <property type="term" value="C:pore complex"/>
    <property type="evidence" value="ECO:0007669"/>
    <property type="project" value="UniProtKB-KW"/>
</dbReference>
<dbReference type="GO" id="GO:0009279">
    <property type="term" value="C:cell outer membrane"/>
    <property type="evidence" value="ECO:0007669"/>
    <property type="project" value="UniProtKB-SubCell"/>
</dbReference>
<evidence type="ECO:0000256" key="7">
    <source>
        <dbReference type="ARBA" id="ARBA00023065"/>
    </source>
</evidence>
<evidence type="ECO:0000256" key="1">
    <source>
        <dbReference type="ARBA" id="ARBA00004571"/>
    </source>
</evidence>
<dbReference type="PRINTS" id="PR00184">
    <property type="entry name" value="NEISSPPORIN"/>
</dbReference>
<evidence type="ECO:0000256" key="10">
    <source>
        <dbReference type="ARBA" id="ARBA00023237"/>
    </source>
</evidence>
<dbReference type="InterPro" id="IPR002299">
    <property type="entry name" value="Porin_Neis"/>
</dbReference>
<dbReference type="GO" id="GO:0015288">
    <property type="term" value="F:porin activity"/>
    <property type="evidence" value="ECO:0007669"/>
    <property type="project" value="UniProtKB-KW"/>
</dbReference>
<evidence type="ECO:0000259" key="12">
    <source>
        <dbReference type="Pfam" id="PF13609"/>
    </source>
</evidence>
<sequence>MNKSILARALGGAILALAAQHSFAQSSVTLYGIVDTSIRYLTNANAANDSQTSMGVGPITGSRWGLKGSEDLGGGLSAIFRLENGFNLWNGAYASSGTEFNRMSYVGLASKQYGTLTFGRQNTPLFDQLGGAYDPLTVGNYDQDGWLPGALGYGLRANNSVKYNGTFGGLNLDGMYAFGNTAGSTGANNMYGFTATYTLASLSMLAGYQQNSDAANRKYRVVNVGATYAFTTDVKAYAGWLHSQDNTGMVDIYMASSGSAAASLAVRPNTNRIDDGFYVGATYQVTAPLMLSLAGYYDHARNAQYANATLGRAVRYSAVLLAEYSLSKRTEVYATVDFQRGTGAAKTDFPGRNNQTGVAIGLRNVF</sequence>
<evidence type="ECO:0000256" key="9">
    <source>
        <dbReference type="ARBA" id="ARBA00023136"/>
    </source>
</evidence>
<evidence type="ECO:0000313" key="14">
    <source>
        <dbReference type="Proteomes" id="UP000033618"/>
    </source>
</evidence>
<proteinExistence type="predicted"/>
<comment type="subunit">
    <text evidence="2">Homotrimer.</text>
</comment>
<keyword evidence="10" id="KW-0998">Cell outer membrane</keyword>
<comment type="subcellular location">
    <subcellularLocation>
        <location evidence="1">Cell outer membrane</location>
        <topology evidence="1">Multi-pass membrane protein</topology>
    </subcellularLocation>
</comment>
<dbReference type="RefSeq" id="WP_024904151.1">
    <property type="nucleotide sequence ID" value="NZ_CADFGU010000003.1"/>
</dbReference>
<dbReference type="SUPFAM" id="SSF56935">
    <property type="entry name" value="Porins"/>
    <property type="match status" value="1"/>
</dbReference>
<keyword evidence="5" id="KW-0812">Transmembrane</keyword>
<gene>
    <name evidence="13" type="ORF">WM40_07265</name>
</gene>
<keyword evidence="4" id="KW-1134">Transmembrane beta strand</keyword>
<dbReference type="PATRIC" id="fig|28092.6.peg.1717"/>
<dbReference type="InterPro" id="IPR023614">
    <property type="entry name" value="Porin_dom_sf"/>
</dbReference>
<dbReference type="InterPro" id="IPR033900">
    <property type="entry name" value="Gram_neg_porin_domain"/>
</dbReference>
<dbReference type="CDD" id="cd00342">
    <property type="entry name" value="gram_neg_porins"/>
    <property type="match status" value="1"/>
</dbReference>
<keyword evidence="9" id="KW-0472">Membrane</keyword>
<keyword evidence="7" id="KW-0406">Ion transport</keyword>
<dbReference type="OrthoDB" id="8982743at2"/>
<evidence type="ECO:0000256" key="11">
    <source>
        <dbReference type="SAM" id="SignalP"/>
    </source>
</evidence>
<dbReference type="Proteomes" id="UP000033618">
    <property type="component" value="Unassembled WGS sequence"/>
</dbReference>
<feature type="chain" id="PRO_5002490800" evidence="11">
    <location>
        <begin position="25"/>
        <end position="366"/>
    </location>
</feature>
<dbReference type="Gene3D" id="2.40.160.10">
    <property type="entry name" value="Porin"/>
    <property type="match status" value="1"/>
</dbReference>
<evidence type="ECO:0000256" key="5">
    <source>
        <dbReference type="ARBA" id="ARBA00022692"/>
    </source>
</evidence>
<dbReference type="EMBL" id="LAQU01000005">
    <property type="protein sequence ID" value="KKB64340.1"/>
    <property type="molecule type" value="Genomic_DNA"/>
</dbReference>
<keyword evidence="8" id="KW-0626">Porin</keyword>